<reference evidence="11 12" key="1">
    <citation type="submission" date="2020-10" db="EMBL/GenBank/DDBJ databases">
        <authorList>
            <person name="Peeters C."/>
        </authorList>
    </citation>
    <scope>NUCLEOTIDE SEQUENCE [LARGE SCALE GENOMIC DNA]</scope>
    <source>
        <strain evidence="11 12">LMG 27952</strain>
    </source>
</reference>
<keyword evidence="4 7" id="KW-0378">Hydrolase</keyword>
<dbReference type="Proteomes" id="UP000656319">
    <property type="component" value="Unassembled WGS sequence"/>
</dbReference>
<comment type="similarity">
    <text evidence="2 7 8">Belongs to the FBPase class 1 family.</text>
</comment>
<dbReference type="HAMAP" id="MF_01855">
    <property type="entry name" value="FBPase_class1"/>
    <property type="match status" value="1"/>
</dbReference>
<evidence type="ECO:0000256" key="8">
    <source>
        <dbReference type="RuleBase" id="RU000508"/>
    </source>
</evidence>
<dbReference type="Pfam" id="PF18913">
    <property type="entry name" value="FBPase_C"/>
    <property type="match status" value="1"/>
</dbReference>
<protein>
    <recommendedName>
        <fullName evidence="7">Fructose-1,6-bisphosphatase class 1</fullName>
        <shortName evidence="7">FBPase class 1</shortName>
        <ecNumber evidence="7">3.1.3.11</ecNumber>
    </recommendedName>
    <alternativeName>
        <fullName evidence="7">D-fructose-1,6-bisphosphate 1-phosphohydrolase class 1</fullName>
    </alternativeName>
</protein>
<evidence type="ECO:0000259" key="9">
    <source>
        <dbReference type="Pfam" id="PF00316"/>
    </source>
</evidence>
<dbReference type="PIRSF" id="PIRSF000904">
    <property type="entry name" value="FBPtase_SBPase"/>
    <property type="match status" value="1"/>
</dbReference>
<feature type="domain" description="Fructose-1-6-bisphosphatase class 1 C-terminal" evidence="10">
    <location>
        <begin position="193"/>
        <end position="325"/>
    </location>
</feature>
<comment type="pathway">
    <text evidence="6">Carbohydrate biosynthesis.</text>
</comment>
<comment type="caution">
    <text evidence="11">The sequence shown here is derived from an EMBL/GenBank/DDBJ whole genome shotgun (WGS) entry which is preliminary data.</text>
</comment>
<organism evidence="11 12">
    <name type="scientific">Paraburkholderia hiiakae</name>
    <dbReference type="NCBI Taxonomy" id="1081782"/>
    <lineage>
        <taxon>Bacteria</taxon>
        <taxon>Pseudomonadati</taxon>
        <taxon>Pseudomonadota</taxon>
        <taxon>Betaproteobacteria</taxon>
        <taxon>Burkholderiales</taxon>
        <taxon>Burkholderiaceae</taxon>
        <taxon>Paraburkholderia</taxon>
    </lineage>
</organism>
<evidence type="ECO:0000256" key="6">
    <source>
        <dbReference type="ARBA" id="ARBA00024331"/>
    </source>
</evidence>
<name>A0ABN7I1T4_9BURK</name>
<dbReference type="InterPro" id="IPR000146">
    <property type="entry name" value="FBPase_class-1"/>
</dbReference>
<sequence length="353" mass="37473">MQSKHVTLDDFLASELASQDGVSSAAGLPVLLGEIAQAVRFIASLIDRFALEGGTPEGGMREPVDIAAREVLVALCERSASIAGYTASGVDTARATAASTRGAWLLAFDALDGAGQAGENGMAGSSFSVREATGEAMGDERALLCEGVALRAAGYAVYGPSTTLVLTLGRGTHGFTLARESGAFVLTHRSMRIPEDSAELSIDGARERCWAPPVLRYVRECREGNMGERERDFSMRYSGCAVADVHRILMRGGMGIVPCEPHGAPGAGLSLLHAAQPFAWLVEQAGGAASTGCERVLELRPASLGERAGVALGAKCEVERLERYYREYERGVDRPFISPLFNERSLYRPEACA</sequence>
<feature type="domain" description="Fructose-1-6-bisphosphatase class I N-terminal" evidence="9">
    <location>
        <begin position="24"/>
        <end position="188"/>
    </location>
</feature>
<comment type="catalytic activity">
    <reaction evidence="1 7">
        <text>beta-D-fructose 1,6-bisphosphate + H2O = beta-D-fructose 6-phosphate + phosphate</text>
        <dbReference type="Rhea" id="RHEA:11064"/>
        <dbReference type="ChEBI" id="CHEBI:15377"/>
        <dbReference type="ChEBI" id="CHEBI:32966"/>
        <dbReference type="ChEBI" id="CHEBI:43474"/>
        <dbReference type="ChEBI" id="CHEBI:57634"/>
        <dbReference type="EC" id="3.1.3.11"/>
    </reaction>
</comment>
<dbReference type="EMBL" id="CAJHCQ010000010">
    <property type="protein sequence ID" value="CAD6543558.1"/>
    <property type="molecule type" value="Genomic_DNA"/>
</dbReference>
<dbReference type="Gene3D" id="3.40.190.80">
    <property type="match status" value="1"/>
</dbReference>
<evidence type="ECO:0000313" key="11">
    <source>
        <dbReference type="EMBL" id="CAD6543558.1"/>
    </source>
</evidence>
<comment type="subcellular location">
    <subcellularLocation>
        <location evidence="7">Cytoplasm</location>
    </subcellularLocation>
</comment>
<accession>A0ABN7I1T4</accession>
<evidence type="ECO:0000256" key="5">
    <source>
        <dbReference type="ARBA" id="ARBA00023277"/>
    </source>
</evidence>
<comment type="subunit">
    <text evidence="7">Homotetramer.</text>
</comment>
<dbReference type="SUPFAM" id="SSF56655">
    <property type="entry name" value="Carbohydrate phosphatase"/>
    <property type="match status" value="1"/>
</dbReference>
<feature type="binding site" evidence="7">
    <location>
        <position position="237"/>
    </location>
    <ligand>
        <name>substrate</name>
    </ligand>
</feature>
<dbReference type="Pfam" id="PF00316">
    <property type="entry name" value="FBPase"/>
    <property type="match status" value="1"/>
</dbReference>
<dbReference type="InterPro" id="IPR033391">
    <property type="entry name" value="FBPase_N"/>
</dbReference>
<evidence type="ECO:0000256" key="4">
    <source>
        <dbReference type="ARBA" id="ARBA00022801"/>
    </source>
</evidence>
<keyword evidence="12" id="KW-1185">Reference proteome</keyword>
<evidence type="ECO:0000256" key="7">
    <source>
        <dbReference type="HAMAP-Rule" id="MF_01855"/>
    </source>
</evidence>
<evidence type="ECO:0000256" key="1">
    <source>
        <dbReference type="ARBA" id="ARBA00001273"/>
    </source>
</evidence>
<evidence type="ECO:0000256" key="2">
    <source>
        <dbReference type="ARBA" id="ARBA00010941"/>
    </source>
</evidence>
<dbReference type="InterPro" id="IPR044015">
    <property type="entry name" value="FBPase_C_dom"/>
</dbReference>
<evidence type="ECO:0000256" key="3">
    <source>
        <dbReference type="ARBA" id="ARBA00022490"/>
    </source>
</evidence>
<dbReference type="RefSeq" id="WP_201697680.1">
    <property type="nucleotide sequence ID" value="NZ_CAJHCQ010000010.1"/>
</dbReference>
<evidence type="ECO:0000259" key="10">
    <source>
        <dbReference type="Pfam" id="PF18913"/>
    </source>
</evidence>
<dbReference type="InterPro" id="IPR028343">
    <property type="entry name" value="FBPtase"/>
</dbReference>
<evidence type="ECO:0000313" key="12">
    <source>
        <dbReference type="Proteomes" id="UP000656319"/>
    </source>
</evidence>
<proteinExistence type="inferred from homology"/>
<comment type="caution">
    <text evidence="7">Lacks conserved residue(s) required for the propagation of feature annotation.</text>
</comment>
<dbReference type="PRINTS" id="PR00115">
    <property type="entry name" value="F16BPHPHTASE"/>
</dbReference>
<dbReference type="EC" id="3.1.3.11" evidence="7"/>
<dbReference type="Gene3D" id="3.30.540.10">
    <property type="entry name" value="Fructose-1,6-Bisphosphatase, subunit A, domain 1"/>
    <property type="match status" value="1"/>
</dbReference>
<keyword evidence="5 7" id="KW-0119">Carbohydrate metabolism</keyword>
<dbReference type="PANTHER" id="PTHR11556:SF35">
    <property type="entry name" value="SEDOHEPTULOSE-1,7-BISPHOSPHATASE, CHLOROPLASTIC"/>
    <property type="match status" value="1"/>
</dbReference>
<keyword evidence="3 7" id="KW-0963">Cytoplasm</keyword>
<dbReference type="GO" id="GO:0042132">
    <property type="term" value="F:fructose 1,6-bisphosphate 1-phosphatase activity"/>
    <property type="evidence" value="ECO:0007669"/>
    <property type="project" value="UniProtKB-EC"/>
</dbReference>
<dbReference type="PANTHER" id="PTHR11556">
    <property type="entry name" value="FRUCTOSE-1,6-BISPHOSPHATASE-RELATED"/>
    <property type="match status" value="1"/>
</dbReference>
<gene>
    <name evidence="11" type="primary">fbp_3</name>
    <name evidence="7" type="synonym">fbp</name>
    <name evidence="11" type="ORF">LMG27952_04057</name>
</gene>